<evidence type="ECO:0000256" key="1">
    <source>
        <dbReference type="SAM" id="Phobius"/>
    </source>
</evidence>
<keyword evidence="4" id="KW-1185">Reference proteome</keyword>
<organism evidence="3 4">
    <name type="scientific">Extibacter muris</name>
    <dbReference type="NCBI Taxonomy" id="1796622"/>
    <lineage>
        <taxon>Bacteria</taxon>
        <taxon>Bacillati</taxon>
        <taxon>Bacillota</taxon>
        <taxon>Clostridia</taxon>
        <taxon>Lachnospirales</taxon>
        <taxon>Lachnospiraceae</taxon>
        <taxon>Extibacter</taxon>
    </lineage>
</organism>
<dbReference type="PROSITE" id="PS51257">
    <property type="entry name" value="PROKAR_LIPOPROTEIN"/>
    <property type="match status" value="1"/>
</dbReference>
<dbReference type="InterPro" id="IPR025164">
    <property type="entry name" value="Toastrack_DUF4097"/>
</dbReference>
<reference evidence="3 4" key="1">
    <citation type="journal article" date="2016" name="Nat. Microbiol.">
        <title>The Mouse Intestinal Bacterial Collection (miBC) provides host-specific insight into cultured diversity and functional potential of the gut microbiota.</title>
        <authorList>
            <person name="Lagkouvardos I."/>
            <person name="Pukall R."/>
            <person name="Abt B."/>
            <person name="Foesel B.U."/>
            <person name="Meier-Kolthoff J.P."/>
            <person name="Kumar N."/>
            <person name="Bresciani A."/>
            <person name="Martinez I."/>
            <person name="Just S."/>
            <person name="Ziegler C."/>
            <person name="Brugiroux S."/>
            <person name="Garzetti D."/>
            <person name="Wenning M."/>
            <person name="Bui T.P."/>
            <person name="Wang J."/>
            <person name="Hugenholtz F."/>
            <person name="Plugge C.M."/>
            <person name="Peterson D.A."/>
            <person name="Hornef M.W."/>
            <person name="Baines J.F."/>
            <person name="Smidt H."/>
            <person name="Walter J."/>
            <person name="Kristiansen K."/>
            <person name="Nielsen H.B."/>
            <person name="Haller D."/>
            <person name="Overmann J."/>
            <person name="Stecher B."/>
            <person name="Clavel T."/>
        </authorList>
    </citation>
    <scope>NUCLEOTIDE SEQUENCE [LARGE SCALE GENOMIC DNA]</scope>
    <source>
        <strain evidence="3 4">DSM 28560</strain>
    </source>
</reference>
<keyword evidence="1" id="KW-1133">Transmembrane helix</keyword>
<proteinExistence type="predicted"/>
<name>A0A4R4FJ02_9FIRM</name>
<accession>A0A4R4FJ02</accession>
<sequence>MRRGWKIFWITCAVIAVAGFACCITAMALGVTAEAIEDRFPNGFSIVKDSEWHHGKDTYTGESDESQTFANMQIHEIDAHISGGELQVLQSDSDDIKIETSGVDSRLKLKYYVEDGELKIETKKHIWGINGGKHIGTIYLFVPKGYGFDDVSFEVGAGYLYVEDILANSLDIEVGAGAAEVSSFHAGEASLDCGAGKITATGLADWELDIDCGIGEVDLDVNAKMEDYSYYIKCGIGQVDVGEEQFTGLGSKKAIEHASGKEMNIGCGIGKVSVDFY</sequence>
<keyword evidence="1" id="KW-0812">Transmembrane</keyword>
<dbReference type="RefSeq" id="WP_132276026.1">
    <property type="nucleotide sequence ID" value="NZ_JAOBST010000005.1"/>
</dbReference>
<evidence type="ECO:0000313" key="3">
    <source>
        <dbReference type="EMBL" id="TDA22796.1"/>
    </source>
</evidence>
<evidence type="ECO:0000259" key="2">
    <source>
        <dbReference type="Pfam" id="PF13349"/>
    </source>
</evidence>
<feature type="transmembrane region" description="Helical" evidence="1">
    <location>
        <begin position="7"/>
        <end position="31"/>
    </location>
</feature>
<dbReference type="Proteomes" id="UP000295710">
    <property type="component" value="Unassembled WGS sequence"/>
</dbReference>
<feature type="domain" description="DUF4097" evidence="2">
    <location>
        <begin position="76"/>
        <end position="220"/>
    </location>
</feature>
<gene>
    <name evidence="3" type="ORF">E1963_05265</name>
</gene>
<keyword evidence="1" id="KW-0472">Membrane</keyword>
<dbReference type="AlphaFoldDB" id="A0A4R4FJ02"/>
<evidence type="ECO:0000313" key="4">
    <source>
        <dbReference type="Proteomes" id="UP000295710"/>
    </source>
</evidence>
<protein>
    <recommendedName>
        <fullName evidence="2">DUF4097 domain-containing protein</fullName>
    </recommendedName>
</protein>
<comment type="caution">
    <text evidence="3">The sequence shown here is derived from an EMBL/GenBank/DDBJ whole genome shotgun (WGS) entry which is preliminary data.</text>
</comment>
<dbReference type="Gene3D" id="2.160.20.120">
    <property type="match status" value="1"/>
</dbReference>
<dbReference type="EMBL" id="SMMX01000003">
    <property type="protein sequence ID" value="TDA22796.1"/>
    <property type="molecule type" value="Genomic_DNA"/>
</dbReference>
<dbReference type="Pfam" id="PF13349">
    <property type="entry name" value="DUF4097"/>
    <property type="match status" value="1"/>
</dbReference>